<comment type="similarity">
    <text evidence="1">Belongs to the glycosyl hydrolase 13 family.</text>
</comment>
<dbReference type="CDD" id="cd11333">
    <property type="entry name" value="AmyAc_SI_OligoGlu_DGase"/>
    <property type="match status" value="1"/>
</dbReference>
<dbReference type="RefSeq" id="WP_345584017.1">
    <property type="nucleotide sequence ID" value="NZ_BAABLV010000041.1"/>
</dbReference>
<dbReference type="PANTHER" id="PTHR10357:SF179">
    <property type="entry name" value="NEUTRAL AND BASIC AMINO ACID TRANSPORT PROTEIN RBAT"/>
    <property type="match status" value="1"/>
</dbReference>
<dbReference type="InterPro" id="IPR045857">
    <property type="entry name" value="O16G_dom_2"/>
</dbReference>
<keyword evidence="4" id="KW-1185">Reference proteome</keyword>
<evidence type="ECO:0000259" key="2">
    <source>
        <dbReference type="SMART" id="SM00642"/>
    </source>
</evidence>
<reference evidence="4" key="1">
    <citation type="journal article" date="2019" name="Int. J. Syst. Evol. Microbiol.">
        <title>The Global Catalogue of Microorganisms (GCM) 10K type strain sequencing project: providing services to taxonomists for standard genome sequencing and annotation.</title>
        <authorList>
            <consortium name="The Broad Institute Genomics Platform"/>
            <consortium name="The Broad Institute Genome Sequencing Center for Infectious Disease"/>
            <person name="Wu L."/>
            <person name="Ma J."/>
        </authorList>
    </citation>
    <scope>NUCLEOTIDE SEQUENCE [LARGE SCALE GENOMIC DNA]</scope>
    <source>
        <strain evidence="4">JCM 19125</strain>
    </source>
</reference>
<dbReference type="SUPFAM" id="SSF51445">
    <property type="entry name" value="(Trans)glycosidases"/>
    <property type="match status" value="1"/>
</dbReference>
<dbReference type="SMART" id="SM00642">
    <property type="entry name" value="Aamy"/>
    <property type="match status" value="1"/>
</dbReference>
<evidence type="ECO:0000313" key="4">
    <source>
        <dbReference type="Proteomes" id="UP001501521"/>
    </source>
</evidence>
<dbReference type="PANTHER" id="PTHR10357">
    <property type="entry name" value="ALPHA-AMYLASE FAMILY MEMBER"/>
    <property type="match status" value="1"/>
</dbReference>
<dbReference type="InterPro" id="IPR017853">
    <property type="entry name" value="GH"/>
</dbReference>
<protein>
    <submittedName>
        <fullName evidence="3">Alpha-glucosidase</fullName>
    </submittedName>
</protein>
<dbReference type="EMBL" id="BAABLV010000041">
    <property type="protein sequence ID" value="GAA4907247.1"/>
    <property type="molecule type" value="Genomic_DNA"/>
</dbReference>
<accession>A0ABP9FL65</accession>
<organism evidence="3 4">
    <name type="scientific">Tessaracoccus lubricantis</name>
    <dbReference type="NCBI Taxonomy" id="545543"/>
    <lineage>
        <taxon>Bacteria</taxon>
        <taxon>Bacillati</taxon>
        <taxon>Actinomycetota</taxon>
        <taxon>Actinomycetes</taxon>
        <taxon>Propionibacteriales</taxon>
        <taxon>Propionibacteriaceae</taxon>
        <taxon>Tessaracoccus</taxon>
    </lineage>
</organism>
<proteinExistence type="inferred from homology"/>
<evidence type="ECO:0000313" key="3">
    <source>
        <dbReference type="EMBL" id="GAA4907247.1"/>
    </source>
</evidence>
<dbReference type="Gene3D" id="3.20.20.80">
    <property type="entry name" value="Glycosidases"/>
    <property type="match status" value="1"/>
</dbReference>
<dbReference type="Proteomes" id="UP001501521">
    <property type="component" value="Unassembled WGS sequence"/>
</dbReference>
<name>A0ABP9FL65_9ACTN</name>
<feature type="domain" description="Glycosyl hydrolase family 13 catalytic" evidence="2">
    <location>
        <begin position="96"/>
        <end position="529"/>
    </location>
</feature>
<dbReference type="Gene3D" id="3.90.400.10">
    <property type="entry name" value="Oligo-1,6-glucosidase, Domain 2"/>
    <property type="match status" value="1"/>
</dbReference>
<sequence length="655" mass="74984">MSYKLVTKRSTINDLYRNPVGRDIIDKLFLQTGYPRRLIYLFAGLPIWVVEKVTEPVTGPGMVDMILNLVNSETERPLKGRAPDPTPWWREAVIYQVYPRSFADSNGDGVGDIRGIIGKLDYLQHLGVDCLWLSPIFDSPNEDMGYDVRDYRAVMEEMGTLDDVDELIAECHARGMRIILDLVVNHTSAQHEWFQKAIADPDGKYGGYYFLRKGSPDTPPNNWRSFFSGPAWRWIPEAERWALRLFAEGQVDLNWDNEDVRAEVADIVTWWMKRGIDGFRLDVINYISKAPGLPDGHPFIGDLLEFVGVEHYFYGPRLHEFLRGLRREGFTRREAPASTPRRRLPDGTLGDPLPPDMIGLMVGETPGIGMELGRLLSGYGRGEMDLIFNFDVLDNPGTTRWHTYDYKLWYLKRFYRAYDRHLSPNDWIAVFLDNHDNPRMLSKFGGGRESDPAVRTAIGKMLATIQLTMRGTPFLFQGQELAATNHAFEDVEQLRDVESINRHADLLTAGISPSDAWREILAGTRDHARVPLRWDPDGGFSEAPAWLAGTDTTPGFSAAEQMEDPDSVFAWHRALIALRRKFRALTLGDLRWVHRQKKYYFGYQRTLGRQRFLIECNTSDRPRKRPHVRGTIVPVLGGPRGPVMEPWEAIVSRIY</sequence>
<comment type="caution">
    <text evidence="3">The sequence shown here is derived from an EMBL/GenBank/DDBJ whole genome shotgun (WGS) entry which is preliminary data.</text>
</comment>
<evidence type="ECO:0000256" key="1">
    <source>
        <dbReference type="ARBA" id="ARBA00008061"/>
    </source>
</evidence>
<gene>
    <name evidence="3" type="ORF">GCM10025789_28440</name>
</gene>
<dbReference type="Pfam" id="PF00128">
    <property type="entry name" value="Alpha-amylase"/>
    <property type="match status" value="1"/>
</dbReference>
<dbReference type="InterPro" id="IPR006047">
    <property type="entry name" value="GH13_cat_dom"/>
</dbReference>